<gene>
    <name evidence="3" type="ORF">SBRCBS47491_009151</name>
</gene>
<feature type="compositionally biased region" description="Polar residues" evidence="2">
    <location>
        <begin position="112"/>
        <end position="122"/>
    </location>
</feature>
<evidence type="ECO:0008006" key="5">
    <source>
        <dbReference type="Google" id="ProtNLM"/>
    </source>
</evidence>
<feature type="region of interest" description="Disordered" evidence="2">
    <location>
        <begin position="112"/>
        <end position="133"/>
    </location>
</feature>
<dbReference type="Proteomes" id="UP001642406">
    <property type="component" value="Unassembled WGS sequence"/>
</dbReference>
<dbReference type="InterPro" id="IPR052400">
    <property type="entry name" value="Zn2-C6_fungal_TF"/>
</dbReference>
<dbReference type="InterPro" id="IPR001138">
    <property type="entry name" value="Zn2Cys6_DnaBD"/>
</dbReference>
<sequence length="477" mass="53245">MDSAPKKRAAKVGHRKSRNGCTRCKIRRVKCNEVRPPLPTTITTPSSTLQPGPFYASSQAHSRSPSSGGGVSLSTFSTASTDFGDASSGDGHSPNEQDALRFSAMLQTWSQNVKQEANTSHSAPRPAPSSLAMLLDGSGVTASDTRSAIATEAESEGLMPESRERRMLEVHLMENYISNLGMPFPGAPLDWSQIWHRKVPPMARRYDNVLFAVMSHSATHLLRQEPRNHDLFRARQAYLVAAMRVQRRMIGTLTLDSADAVCISALFMLAQAFAMLDERNIEPYTTPMDWLRLGNGAGAVIWMSVEAMIKSGEPDKSVMYTIATSEPRMGFDESYFDASFREQFEDILNQDLPSGDDWDDADTREAYEKTLSYIGCLQQAKERGEPIHILSRRVQGFTMVMPPRFVDFIAERRPRALVILAHFFAVVSRFTGGAWWLGGEDGKPPIATRELRGIQQIIPQEWMQHMVWPMRTAGLWS</sequence>
<dbReference type="EMBL" id="CAWUHC010000136">
    <property type="protein sequence ID" value="CAK7235031.1"/>
    <property type="molecule type" value="Genomic_DNA"/>
</dbReference>
<proteinExistence type="predicted"/>
<evidence type="ECO:0000313" key="4">
    <source>
        <dbReference type="Proteomes" id="UP001642406"/>
    </source>
</evidence>
<evidence type="ECO:0000256" key="2">
    <source>
        <dbReference type="SAM" id="MobiDB-lite"/>
    </source>
</evidence>
<keyword evidence="1" id="KW-0539">Nucleus</keyword>
<evidence type="ECO:0000256" key="1">
    <source>
        <dbReference type="ARBA" id="ARBA00023242"/>
    </source>
</evidence>
<organism evidence="3 4">
    <name type="scientific">Sporothrix bragantina</name>
    <dbReference type="NCBI Taxonomy" id="671064"/>
    <lineage>
        <taxon>Eukaryota</taxon>
        <taxon>Fungi</taxon>
        <taxon>Dikarya</taxon>
        <taxon>Ascomycota</taxon>
        <taxon>Pezizomycotina</taxon>
        <taxon>Sordariomycetes</taxon>
        <taxon>Sordariomycetidae</taxon>
        <taxon>Ophiostomatales</taxon>
        <taxon>Ophiostomataceae</taxon>
        <taxon>Sporothrix</taxon>
    </lineage>
</organism>
<feature type="compositionally biased region" description="Low complexity" evidence="2">
    <location>
        <begin position="40"/>
        <end position="66"/>
    </location>
</feature>
<dbReference type="CDD" id="cd00067">
    <property type="entry name" value="GAL4"/>
    <property type="match status" value="1"/>
</dbReference>
<feature type="region of interest" description="Disordered" evidence="2">
    <location>
        <begin position="34"/>
        <end position="73"/>
    </location>
</feature>
<name>A0ABP0CSY4_9PEZI</name>
<reference evidence="3 4" key="1">
    <citation type="submission" date="2024-01" db="EMBL/GenBank/DDBJ databases">
        <authorList>
            <person name="Allen C."/>
            <person name="Tagirdzhanova G."/>
        </authorList>
    </citation>
    <scope>NUCLEOTIDE SEQUENCE [LARGE SCALE GENOMIC DNA]</scope>
</reference>
<dbReference type="PANTHER" id="PTHR47657:SF14">
    <property type="entry name" value="ZN(2)-C6 FUNGAL-TYPE DOMAIN-CONTAINING PROTEIN"/>
    <property type="match status" value="1"/>
</dbReference>
<comment type="caution">
    <text evidence="3">The sequence shown here is derived from an EMBL/GenBank/DDBJ whole genome shotgun (WGS) entry which is preliminary data.</text>
</comment>
<accession>A0ABP0CSY4</accession>
<protein>
    <recommendedName>
        <fullName evidence="5">C6 zinc finger domain containing protein</fullName>
    </recommendedName>
</protein>
<evidence type="ECO:0000313" key="3">
    <source>
        <dbReference type="EMBL" id="CAK7235031.1"/>
    </source>
</evidence>
<keyword evidence="4" id="KW-1185">Reference proteome</keyword>
<dbReference type="PANTHER" id="PTHR47657">
    <property type="entry name" value="STEROL REGULATORY ELEMENT-BINDING PROTEIN ECM22"/>
    <property type="match status" value="1"/>
</dbReference>